<sequence length="294" mass="33060">MAVKQELDLSKYMLLRPRARSILTPILCKSEELVTLARVITQKRELLGSVGTLPPKGLTQAGIDHENRGLCSGGPPCEDIISPALENLSCPEKYGRFAVPSQCDAYIECKDGIPEQMLCPDGLLFNPNIRYNYPCGYPVDVDCGERSNRQPPEPTDECPHQYGYFKLGDEQNCGKFITCVEGRAHIFHCPEGLAYNSEFYRCDWPDQVPDCDTEGFRCPDYLDHGHQDEFTIHPSPYDCQRYYVCINGRPRLQICSAGKLFNKLENICDAAENVTDCFGESLTYSQSLSSTEIE</sequence>
<evidence type="ECO:0000259" key="6">
    <source>
        <dbReference type="PROSITE" id="PS50940"/>
    </source>
</evidence>
<evidence type="ECO:0000256" key="5">
    <source>
        <dbReference type="ARBA" id="ARBA00023180"/>
    </source>
</evidence>
<dbReference type="GO" id="GO:0008061">
    <property type="term" value="F:chitin binding"/>
    <property type="evidence" value="ECO:0007669"/>
    <property type="project" value="UniProtKB-KW"/>
</dbReference>
<dbReference type="STRING" id="166423.A0A0M8ZZR5"/>
<proteinExistence type="predicted"/>
<dbReference type="InterPro" id="IPR051940">
    <property type="entry name" value="Chitin_bind-dev_reg"/>
</dbReference>
<evidence type="ECO:0000256" key="4">
    <source>
        <dbReference type="ARBA" id="ARBA00023157"/>
    </source>
</evidence>
<reference evidence="7 8" key="1">
    <citation type="submission" date="2015-07" db="EMBL/GenBank/DDBJ databases">
        <title>The genome of Melipona quadrifasciata.</title>
        <authorList>
            <person name="Pan H."/>
            <person name="Kapheim K."/>
        </authorList>
    </citation>
    <scope>NUCLEOTIDE SEQUENCE [LARGE SCALE GENOMIC DNA]</scope>
    <source>
        <strain evidence="7">0111107301</strain>
        <tissue evidence="7">Whole body</tissue>
    </source>
</reference>
<keyword evidence="3" id="KW-0677">Repeat</keyword>
<dbReference type="InterPro" id="IPR002557">
    <property type="entry name" value="Chitin-bd_dom"/>
</dbReference>
<dbReference type="EMBL" id="KQ435798">
    <property type="protein sequence ID" value="KOX73406.1"/>
    <property type="molecule type" value="Genomic_DNA"/>
</dbReference>
<evidence type="ECO:0000313" key="8">
    <source>
        <dbReference type="Proteomes" id="UP000053105"/>
    </source>
</evidence>
<keyword evidence="2" id="KW-0732">Signal</keyword>
<dbReference type="OrthoDB" id="9991479at2759"/>
<evidence type="ECO:0000313" key="7">
    <source>
        <dbReference type="EMBL" id="KOX73406.1"/>
    </source>
</evidence>
<dbReference type="Proteomes" id="UP000053105">
    <property type="component" value="Unassembled WGS sequence"/>
</dbReference>
<dbReference type="AlphaFoldDB" id="A0A0M8ZZR5"/>
<accession>A0A0M8ZZR5</accession>
<dbReference type="SUPFAM" id="SSF57625">
    <property type="entry name" value="Invertebrate chitin-binding proteins"/>
    <property type="match status" value="3"/>
</dbReference>
<evidence type="ECO:0000256" key="3">
    <source>
        <dbReference type="ARBA" id="ARBA00022737"/>
    </source>
</evidence>
<gene>
    <name evidence="7" type="ORF">WN51_14452</name>
</gene>
<organism evidence="7 8">
    <name type="scientific">Melipona quadrifasciata</name>
    <dbReference type="NCBI Taxonomy" id="166423"/>
    <lineage>
        <taxon>Eukaryota</taxon>
        <taxon>Metazoa</taxon>
        <taxon>Ecdysozoa</taxon>
        <taxon>Arthropoda</taxon>
        <taxon>Hexapoda</taxon>
        <taxon>Insecta</taxon>
        <taxon>Pterygota</taxon>
        <taxon>Neoptera</taxon>
        <taxon>Endopterygota</taxon>
        <taxon>Hymenoptera</taxon>
        <taxon>Apocrita</taxon>
        <taxon>Aculeata</taxon>
        <taxon>Apoidea</taxon>
        <taxon>Anthophila</taxon>
        <taxon>Apidae</taxon>
        <taxon>Melipona</taxon>
    </lineage>
</organism>
<dbReference type="PANTHER" id="PTHR23301">
    <property type="entry name" value="CHITIN BINDING PERITROPHIN-A"/>
    <property type="match status" value="1"/>
</dbReference>
<feature type="domain" description="Chitin-binding type-2" evidence="6">
    <location>
        <begin position="215"/>
        <end position="279"/>
    </location>
</feature>
<dbReference type="PANTHER" id="PTHR23301:SF98">
    <property type="entry name" value="CHITIN-BINDING TYPE-2 DOMAIN-CONTAINING PROTEIN-RELATED"/>
    <property type="match status" value="1"/>
</dbReference>
<dbReference type="SMART" id="SM00494">
    <property type="entry name" value="ChtBD2"/>
    <property type="match status" value="3"/>
</dbReference>
<dbReference type="Gene3D" id="2.170.140.10">
    <property type="entry name" value="Chitin binding domain"/>
    <property type="match status" value="3"/>
</dbReference>
<keyword evidence="1" id="KW-0147">Chitin-binding</keyword>
<dbReference type="Pfam" id="PF01607">
    <property type="entry name" value="CBM_14"/>
    <property type="match status" value="3"/>
</dbReference>
<feature type="domain" description="Chitin-binding type-2" evidence="6">
    <location>
        <begin position="155"/>
        <end position="213"/>
    </location>
</feature>
<keyword evidence="5" id="KW-0325">Glycoprotein</keyword>
<keyword evidence="4" id="KW-1015">Disulfide bond</keyword>
<feature type="domain" description="Chitin-binding type-2" evidence="6">
    <location>
        <begin position="87"/>
        <end position="145"/>
    </location>
</feature>
<dbReference type="PROSITE" id="PS50940">
    <property type="entry name" value="CHIT_BIND_II"/>
    <property type="match status" value="3"/>
</dbReference>
<evidence type="ECO:0000256" key="1">
    <source>
        <dbReference type="ARBA" id="ARBA00022669"/>
    </source>
</evidence>
<protein>
    <submittedName>
        <fullName evidence="7">Chondroitin proteoglycan-2</fullName>
    </submittedName>
</protein>
<evidence type="ECO:0000256" key="2">
    <source>
        <dbReference type="ARBA" id="ARBA00022729"/>
    </source>
</evidence>
<dbReference type="GO" id="GO:0005576">
    <property type="term" value="C:extracellular region"/>
    <property type="evidence" value="ECO:0007669"/>
    <property type="project" value="InterPro"/>
</dbReference>
<keyword evidence="8" id="KW-1185">Reference proteome</keyword>
<name>A0A0M8ZZR5_9HYME</name>
<dbReference type="InterPro" id="IPR036508">
    <property type="entry name" value="Chitin-bd_dom_sf"/>
</dbReference>